<evidence type="ECO:0000256" key="4">
    <source>
        <dbReference type="SAM" id="Phobius"/>
    </source>
</evidence>
<dbReference type="SUPFAM" id="SSF55073">
    <property type="entry name" value="Nucleotide cyclase"/>
    <property type="match status" value="1"/>
</dbReference>
<dbReference type="Pfam" id="PF00990">
    <property type="entry name" value="GGDEF"/>
    <property type="match status" value="1"/>
</dbReference>
<sequence>MNSHLPVGRMAERLESLPREHAWFAILVAVTALSWANHAYPSAGLLPLYVPIICAAGWALGERAAYFVALLTAILAIVPHLDDGGVSASLAVRTGVRVATYLFVAATIVSFRRSFDRQRHLALRDRKTGALNGETFNERFSEALTVASRASETLLLAIFDLDDFKGVNSAHGHAAGDAVLRTFARGAAGSIRREDAFGRIGGDEFAVLLRVHPADAGEMFARTLHSRVSAVLAAGEHPVTCSMGALVIPPHVPRDPAALMHAADQAMFVAKRAGKNACEITWADQPQRDGREQASGPLREQPA</sequence>
<dbReference type="GO" id="GO:0043709">
    <property type="term" value="P:cell adhesion involved in single-species biofilm formation"/>
    <property type="evidence" value="ECO:0007669"/>
    <property type="project" value="TreeGrafter"/>
</dbReference>
<evidence type="ECO:0000256" key="1">
    <source>
        <dbReference type="ARBA" id="ARBA00012528"/>
    </source>
</evidence>
<keyword evidence="4" id="KW-0812">Transmembrane</keyword>
<protein>
    <recommendedName>
        <fullName evidence="1">diguanylate cyclase</fullName>
        <ecNumber evidence="1">2.7.7.65</ecNumber>
    </recommendedName>
</protein>
<dbReference type="EMBL" id="CP013268">
    <property type="protein sequence ID" value="ALR23227.1"/>
    <property type="molecule type" value="Genomic_DNA"/>
</dbReference>
<dbReference type="RefSeq" id="WP_062069517.1">
    <property type="nucleotide sequence ID" value="NZ_CP013268.1"/>
</dbReference>
<keyword evidence="4" id="KW-1133">Transmembrane helix</keyword>
<dbReference type="SMART" id="SM00267">
    <property type="entry name" value="GGDEF"/>
    <property type="match status" value="1"/>
</dbReference>
<feature type="transmembrane region" description="Helical" evidence="4">
    <location>
        <begin position="43"/>
        <end position="60"/>
    </location>
</feature>
<dbReference type="Gene3D" id="3.30.70.270">
    <property type="match status" value="1"/>
</dbReference>
<keyword evidence="4" id="KW-0472">Membrane</keyword>
<evidence type="ECO:0000313" key="6">
    <source>
        <dbReference type="EMBL" id="ALR23227.1"/>
    </source>
</evidence>
<evidence type="ECO:0000256" key="2">
    <source>
        <dbReference type="ARBA" id="ARBA00034247"/>
    </source>
</evidence>
<gene>
    <name evidence="6" type="ORF">ATN00_22260</name>
</gene>
<dbReference type="InterPro" id="IPR000160">
    <property type="entry name" value="GGDEF_dom"/>
</dbReference>
<dbReference type="InterPro" id="IPR029787">
    <property type="entry name" value="Nucleotide_cyclase"/>
</dbReference>
<feature type="domain" description="GGDEF" evidence="5">
    <location>
        <begin position="152"/>
        <end position="283"/>
    </location>
</feature>
<reference evidence="6 7" key="1">
    <citation type="submission" date="2015-11" db="EMBL/GenBank/DDBJ databases">
        <title>A Two-component Flavoprotein Monooxygenase System MeaXY Responsible for para-Hydroxylation of 2-Methyl-6-ethylaniline and 2,6-Diethylaniline in Sphingobium baderi DE-13.</title>
        <authorList>
            <person name="Cheng M."/>
            <person name="Meng Q."/>
            <person name="Yang Y."/>
            <person name="Chu C."/>
            <person name="Yan X."/>
            <person name="He J."/>
            <person name="Li S."/>
        </authorList>
    </citation>
    <scope>NUCLEOTIDE SEQUENCE [LARGE SCALE GENOMIC DNA]</scope>
    <source>
        <strain evidence="6 7">DE-13</strain>
        <plasmid evidence="7">Plasmid pDE4</plasmid>
    </source>
</reference>
<feature type="region of interest" description="Disordered" evidence="3">
    <location>
        <begin position="283"/>
        <end position="303"/>
    </location>
</feature>
<evidence type="ECO:0000313" key="7">
    <source>
        <dbReference type="Proteomes" id="UP000056968"/>
    </source>
</evidence>
<dbReference type="PROSITE" id="PS50887">
    <property type="entry name" value="GGDEF"/>
    <property type="match status" value="1"/>
</dbReference>
<dbReference type="NCBIfam" id="TIGR00254">
    <property type="entry name" value="GGDEF"/>
    <property type="match status" value="1"/>
</dbReference>
<keyword evidence="7" id="KW-1185">Reference proteome</keyword>
<dbReference type="PANTHER" id="PTHR45138">
    <property type="entry name" value="REGULATORY COMPONENTS OF SENSORY TRANSDUCTION SYSTEM"/>
    <property type="match status" value="1"/>
</dbReference>
<dbReference type="AlphaFoldDB" id="A0A0S3F6C9"/>
<dbReference type="InterPro" id="IPR043128">
    <property type="entry name" value="Rev_trsase/Diguanyl_cyclase"/>
</dbReference>
<evidence type="ECO:0000259" key="5">
    <source>
        <dbReference type="PROSITE" id="PS50887"/>
    </source>
</evidence>
<dbReference type="OrthoDB" id="9812260at2"/>
<feature type="transmembrane region" description="Helical" evidence="4">
    <location>
        <begin position="94"/>
        <end position="111"/>
    </location>
</feature>
<dbReference type="EC" id="2.7.7.65" evidence="1"/>
<name>A0A0S3F6C9_9SPHN</name>
<dbReference type="GO" id="GO:1902201">
    <property type="term" value="P:negative regulation of bacterial-type flagellum-dependent cell motility"/>
    <property type="evidence" value="ECO:0007669"/>
    <property type="project" value="TreeGrafter"/>
</dbReference>
<accession>A0A0S3F6C9</accession>
<dbReference type="InterPro" id="IPR050469">
    <property type="entry name" value="Diguanylate_Cyclase"/>
</dbReference>
<dbReference type="Proteomes" id="UP000056968">
    <property type="component" value="Plasmid pDE4"/>
</dbReference>
<dbReference type="GO" id="GO:0005886">
    <property type="term" value="C:plasma membrane"/>
    <property type="evidence" value="ECO:0007669"/>
    <property type="project" value="TreeGrafter"/>
</dbReference>
<dbReference type="GO" id="GO:0052621">
    <property type="term" value="F:diguanylate cyclase activity"/>
    <property type="evidence" value="ECO:0007669"/>
    <property type="project" value="UniProtKB-EC"/>
</dbReference>
<proteinExistence type="predicted"/>
<geneLocation type="plasmid" evidence="6 7">
    <name>pDE4</name>
</geneLocation>
<dbReference type="CDD" id="cd01949">
    <property type="entry name" value="GGDEF"/>
    <property type="match status" value="1"/>
</dbReference>
<organism evidence="6 7">
    <name type="scientific">Sphingobium baderi</name>
    <dbReference type="NCBI Taxonomy" id="1332080"/>
    <lineage>
        <taxon>Bacteria</taxon>
        <taxon>Pseudomonadati</taxon>
        <taxon>Pseudomonadota</taxon>
        <taxon>Alphaproteobacteria</taxon>
        <taxon>Sphingomonadales</taxon>
        <taxon>Sphingomonadaceae</taxon>
        <taxon>Sphingobium</taxon>
    </lineage>
</organism>
<keyword evidence="6" id="KW-0614">Plasmid</keyword>
<dbReference type="PANTHER" id="PTHR45138:SF9">
    <property type="entry name" value="DIGUANYLATE CYCLASE DGCM-RELATED"/>
    <property type="match status" value="1"/>
</dbReference>
<comment type="catalytic activity">
    <reaction evidence="2">
        <text>2 GTP = 3',3'-c-di-GMP + 2 diphosphate</text>
        <dbReference type="Rhea" id="RHEA:24898"/>
        <dbReference type="ChEBI" id="CHEBI:33019"/>
        <dbReference type="ChEBI" id="CHEBI:37565"/>
        <dbReference type="ChEBI" id="CHEBI:58805"/>
        <dbReference type="EC" id="2.7.7.65"/>
    </reaction>
</comment>
<feature type="transmembrane region" description="Helical" evidence="4">
    <location>
        <begin position="65"/>
        <end position="82"/>
    </location>
</feature>
<evidence type="ECO:0000256" key="3">
    <source>
        <dbReference type="SAM" id="MobiDB-lite"/>
    </source>
</evidence>
<dbReference type="KEGG" id="sbd:ATN00_22260"/>